<feature type="region of interest" description="Disordered" evidence="1">
    <location>
        <begin position="62"/>
        <end position="114"/>
    </location>
</feature>
<evidence type="ECO:0000256" key="1">
    <source>
        <dbReference type="SAM" id="MobiDB-lite"/>
    </source>
</evidence>
<reference evidence="2 3" key="1">
    <citation type="submission" date="2023-09" db="EMBL/GenBank/DDBJ databases">
        <authorList>
            <person name="Wang M."/>
        </authorList>
    </citation>
    <scope>NUCLEOTIDE SEQUENCE [LARGE SCALE GENOMIC DNA]</scope>
    <source>
        <strain evidence="2">GT-2023</strain>
        <tissue evidence="2">Liver</tissue>
    </source>
</reference>
<feature type="compositionally biased region" description="Basic and acidic residues" evidence="1">
    <location>
        <begin position="70"/>
        <end position="93"/>
    </location>
</feature>
<accession>A0ABR3MIU2</accession>
<name>A0ABR3MIU2_9TELE</name>
<sequence length="129" mass="14779">MNPRSVSGWGLGPGCMLGTKHLFGEQSGSSAVCLRQLFPQRPTTNQLLRLADGTARRYFLHPRERRQRRRQLERDGVWKEGADPRTGGEETQERFSSIYSVPFPPAANEPPSQAWRERRLRVRMEKAGM</sequence>
<proteinExistence type="predicted"/>
<evidence type="ECO:0000313" key="2">
    <source>
        <dbReference type="EMBL" id="KAL1264973.1"/>
    </source>
</evidence>
<dbReference type="Proteomes" id="UP001558613">
    <property type="component" value="Unassembled WGS sequence"/>
</dbReference>
<organism evidence="2 3">
    <name type="scientific">Cirrhinus molitorella</name>
    <name type="common">mud carp</name>
    <dbReference type="NCBI Taxonomy" id="172907"/>
    <lineage>
        <taxon>Eukaryota</taxon>
        <taxon>Metazoa</taxon>
        <taxon>Chordata</taxon>
        <taxon>Craniata</taxon>
        <taxon>Vertebrata</taxon>
        <taxon>Euteleostomi</taxon>
        <taxon>Actinopterygii</taxon>
        <taxon>Neopterygii</taxon>
        <taxon>Teleostei</taxon>
        <taxon>Ostariophysi</taxon>
        <taxon>Cypriniformes</taxon>
        <taxon>Cyprinidae</taxon>
        <taxon>Labeoninae</taxon>
        <taxon>Labeonini</taxon>
        <taxon>Cirrhinus</taxon>
    </lineage>
</organism>
<comment type="caution">
    <text evidence="2">The sequence shown here is derived from an EMBL/GenBank/DDBJ whole genome shotgun (WGS) entry which is preliminary data.</text>
</comment>
<keyword evidence="3" id="KW-1185">Reference proteome</keyword>
<dbReference type="EMBL" id="JAYMGO010000011">
    <property type="protein sequence ID" value="KAL1264973.1"/>
    <property type="molecule type" value="Genomic_DNA"/>
</dbReference>
<gene>
    <name evidence="2" type="ORF">QQF64_003000</name>
</gene>
<protein>
    <submittedName>
        <fullName evidence="2">Uncharacterized protein</fullName>
    </submittedName>
</protein>
<evidence type="ECO:0000313" key="3">
    <source>
        <dbReference type="Proteomes" id="UP001558613"/>
    </source>
</evidence>